<evidence type="ECO:0000256" key="1">
    <source>
        <dbReference type="SAM" id="SignalP"/>
    </source>
</evidence>
<organism evidence="3 4">
    <name type="scientific">Phaeodactylibacter xiamenensis</name>
    <dbReference type="NCBI Taxonomy" id="1524460"/>
    <lineage>
        <taxon>Bacteria</taxon>
        <taxon>Pseudomonadati</taxon>
        <taxon>Bacteroidota</taxon>
        <taxon>Saprospiria</taxon>
        <taxon>Saprospirales</taxon>
        <taxon>Haliscomenobacteraceae</taxon>
        <taxon>Phaeodactylibacter</taxon>
    </lineage>
</organism>
<proteinExistence type="predicted"/>
<evidence type="ECO:0000313" key="3">
    <source>
        <dbReference type="EMBL" id="KGE88726.1"/>
    </source>
</evidence>
<protein>
    <recommendedName>
        <fullName evidence="2">Secretion system C-terminal sorting domain-containing protein</fullName>
    </recommendedName>
</protein>
<dbReference type="InterPro" id="IPR026444">
    <property type="entry name" value="Secre_tail"/>
</dbReference>
<keyword evidence="4" id="KW-1185">Reference proteome</keyword>
<comment type="caution">
    <text evidence="3">The sequence shown here is derived from an EMBL/GenBank/DDBJ whole genome shotgun (WGS) entry which is preliminary data.</text>
</comment>
<dbReference type="NCBIfam" id="TIGR04183">
    <property type="entry name" value="Por_Secre_tail"/>
    <property type="match status" value="1"/>
</dbReference>
<dbReference type="STRING" id="1524460.IX84_08720"/>
<gene>
    <name evidence="3" type="ORF">IX84_08720</name>
</gene>
<feature type="signal peptide" evidence="1">
    <location>
        <begin position="1"/>
        <end position="19"/>
    </location>
</feature>
<accession>A0A098S9D6</accession>
<dbReference type="AlphaFoldDB" id="A0A098S9D6"/>
<name>A0A098S9D6_9BACT</name>
<dbReference type="Pfam" id="PF18962">
    <property type="entry name" value="Por_Secre_tail"/>
    <property type="match status" value="1"/>
</dbReference>
<dbReference type="RefSeq" id="WP_044218592.1">
    <property type="nucleotide sequence ID" value="NZ_JBKAGJ010000018.1"/>
</dbReference>
<evidence type="ECO:0000259" key="2">
    <source>
        <dbReference type="Pfam" id="PF18962"/>
    </source>
</evidence>
<dbReference type="EMBL" id="JPOS01000018">
    <property type="protein sequence ID" value="KGE88726.1"/>
    <property type="molecule type" value="Genomic_DNA"/>
</dbReference>
<feature type="domain" description="Secretion system C-terminal sorting" evidence="2">
    <location>
        <begin position="44"/>
        <end position="107"/>
    </location>
</feature>
<reference evidence="3 4" key="1">
    <citation type="journal article" date="2014" name="Int. J. Syst. Evol. Microbiol.">
        <title>Phaeodactylibacter xiamenensis gen. nov., sp. nov., a member of the family Saprospiraceae isolated from the marine alga Phaeodactylum tricornutum.</title>
        <authorList>
            <person name="Chen Z.Jr."/>
            <person name="Lei X."/>
            <person name="Lai Q."/>
            <person name="Li Y."/>
            <person name="Zhang B."/>
            <person name="Zhang J."/>
            <person name="Zhang H."/>
            <person name="Yang L."/>
            <person name="Zheng W."/>
            <person name="Tian Y."/>
            <person name="Yu Z."/>
            <person name="Xu H.Jr."/>
            <person name="Zheng T."/>
        </authorList>
    </citation>
    <scope>NUCLEOTIDE SEQUENCE [LARGE SCALE GENOMIC DNA]</scope>
    <source>
        <strain evidence="3 4">KD52</strain>
    </source>
</reference>
<keyword evidence="1" id="KW-0732">Signal</keyword>
<feature type="chain" id="PRO_5001940018" description="Secretion system C-terminal sorting domain-containing protein" evidence="1">
    <location>
        <begin position="20"/>
        <end position="116"/>
    </location>
</feature>
<dbReference type="OrthoDB" id="1428753at2"/>
<sequence length="116" mass="12964">MKHTLPLLFLLLATFSLSASTGLENNIEPFPPYTVASTPADLKVYPNPAVDYISLTEAQGVTEITVFNLVGRAMKRFQLDYAKQQFYVGDLPKGMYLVQIKGSNDNVLTTQRLHKQ</sequence>
<dbReference type="Proteomes" id="UP000029736">
    <property type="component" value="Unassembled WGS sequence"/>
</dbReference>
<evidence type="ECO:0000313" key="4">
    <source>
        <dbReference type="Proteomes" id="UP000029736"/>
    </source>
</evidence>